<accession>A0A5P8KDT7</accession>
<dbReference type="InterPro" id="IPR016032">
    <property type="entry name" value="Sig_transdc_resp-reg_C-effctor"/>
</dbReference>
<proteinExistence type="predicted"/>
<evidence type="ECO:0000313" key="6">
    <source>
        <dbReference type="Proteomes" id="UP000327294"/>
    </source>
</evidence>
<dbReference type="PANTHER" id="PTHR43214:SF42">
    <property type="entry name" value="TRANSCRIPTIONAL REGULATORY PROTEIN DESR"/>
    <property type="match status" value="1"/>
</dbReference>
<dbReference type="EMBL" id="CP045096">
    <property type="protein sequence ID" value="QFR01175.1"/>
    <property type="molecule type" value="Genomic_DNA"/>
</dbReference>
<dbReference type="Gene3D" id="1.10.10.10">
    <property type="entry name" value="Winged helix-like DNA-binding domain superfamily/Winged helix DNA-binding domain"/>
    <property type="match status" value="1"/>
</dbReference>
<evidence type="ECO:0000256" key="2">
    <source>
        <dbReference type="ARBA" id="ARBA00023125"/>
    </source>
</evidence>
<dbReference type="InterPro" id="IPR029016">
    <property type="entry name" value="GAF-like_dom_sf"/>
</dbReference>
<evidence type="ECO:0000256" key="1">
    <source>
        <dbReference type="ARBA" id="ARBA00023015"/>
    </source>
</evidence>
<dbReference type="CDD" id="cd06170">
    <property type="entry name" value="LuxR_C_like"/>
    <property type="match status" value="1"/>
</dbReference>
<keyword evidence="1" id="KW-0805">Transcription regulation</keyword>
<dbReference type="PRINTS" id="PR00038">
    <property type="entry name" value="HTHLUXR"/>
</dbReference>
<dbReference type="InterPro" id="IPR003018">
    <property type="entry name" value="GAF"/>
</dbReference>
<dbReference type="InterPro" id="IPR039420">
    <property type="entry name" value="WalR-like"/>
</dbReference>
<dbReference type="Pfam" id="PF00196">
    <property type="entry name" value="GerE"/>
    <property type="match status" value="1"/>
</dbReference>
<evidence type="ECO:0000313" key="5">
    <source>
        <dbReference type="EMBL" id="QFR01175.1"/>
    </source>
</evidence>
<dbReference type="PANTHER" id="PTHR43214">
    <property type="entry name" value="TWO-COMPONENT RESPONSE REGULATOR"/>
    <property type="match status" value="1"/>
</dbReference>
<keyword evidence="6" id="KW-1185">Reference proteome</keyword>
<organism evidence="5 6">
    <name type="scientific">Streptomyces phaeolivaceus</name>
    <dbReference type="NCBI Taxonomy" id="2653200"/>
    <lineage>
        <taxon>Bacteria</taxon>
        <taxon>Bacillati</taxon>
        <taxon>Actinomycetota</taxon>
        <taxon>Actinomycetes</taxon>
        <taxon>Kitasatosporales</taxon>
        <taxon>Streptomycetaceae</taxon>
        <taxon>Streptomyces</taxon>
    </lineage>
</organism>
<dbReference type="RefSeq" id="WP_152172493.1">
    <property type="nucleotide sequence ID" value="NZ_CP045096.1"/>
</dbReference>
<keyword evidence="3" id="KW-0804">Transcription</keyword>
<protein>
    <submittedName>
        <fullName evidence="5">Helix-turn-helix transcriptional regulator</fullName>
    </submittedName>
</protein>
<evidence type="ECO:0000256" key="3">
    <source>
        <dbReference type="ARBA" id="ARBA00023163"/>
    </source>
</evidence>
<dbReference type="SUPFAM" id="SSF55781">
    <property type="entry name" value="GAF domain-like"/>
    <property type="match status" value="1"/>
</dbReference>
<dbReference type="SUPFAM" id="SSF46894">
    <property type="entry name" value="C-terminal effector domain of the bipartite response regulators"/>
    <property type="match status" value="1"/>
</dbReference>
<dbReference type="GO" id="GO:0006355">
    <property type="term" value="P:regulation of DNA-templated transcription"/>
    <property type="evidence" value="ECO:0007669"/>
    <property type="project" value="InterPro"/>
</dbReference>
<reference evidence="5 6" key="1">
    <citation type="submission" date="2019-10" db="EMBL/GenBank/DDBJ databases">
        <title>Streptomyces sp. strain GY16 isolated from leaves of Broussonetia papyrifera.</title>
        <authorList>
            <person name="Mo P."/>
        </authorList>
    </citation>
    <scope>NUCLEOTIDE SEQUENCE [LARGE SCALE GENOMIC DNA]</scope>
    <source>
        <strain evidence="5 6">GY16</strain>
    </source>
</reference>
<dbReference type="Gene3D" id="3.30.450.40">
    <property type="match status" value="1"/>
</dbReference>
<dbReference type="Proteomes" id="UP000327294">
    <property type="component" value="Chromosome"/>
</dbReference>
<dbReference type="Pfam" id="PF01590">
    <property type="entry name" value="GAF"/>
    <property type="match status" value="1"/>
</dbReference>
<dbReference type="GO" id="GO:0003677">
    <property type="term" value="F:DNA binding"/>
    <property type="evidence" value="ECO:0007669"/>
    <property type="project" value="UniProtKB-KW"/>
</dbReference>
<dbReference type="SMART" id="SM00421">
    <property type="entry name" value="HTH_LUXR"/>
    <property type="match status" value="1"/>
</dbReference>
<dbReference type="InterPro" id="IPR000792">
    <property type="entry name" value="Tscrpt_reg_LuxR_C"/>
</dbReference>
<sequence length="290" mass="30679">MAWDPSDSVGTARSGRADLRGALHRLRRATGLPLAFAGLVEPGPGQLRISELQGNRTTALQGLAVRSGNGLGGKTVALARPCWVTDYSVSRQISHEYDAAVAAEGIRSVLAVPVVVRRQVRGVLYGALRAAQPLGDRTVGAALEAARDMEQTLVVRDEARSLLAATRVPEGDSAGAWEEVREAHGALRALAPRIDDPELRAELLRVCGRLSGVTGAEHTEAEGVSRVALTPRETDVLACVATGATNAVAAERLGLRPETVKAYLRSAMRKLGARTRWEGVVAARRAGLLP</sequence>
<name>A0A5P8KDT7_9ACTN</name>
<evidence type="ECO:0000259" key="4">
    <source>
        <dbReference type="PROSITE" id="PS50043"/>
    </source>
</evidence>
<dbReference type="AlphaFoldDB" id="A0A5P8KDT7"/>
<dbReference type="InterPro" id="IPR036388">
    <property type="entry name" value="WH-like_DNA-bd_sf"/>
</dbReference>
<feature type="domain" description="HTH luxR-type" evidence="4">
    <location>
        <begin position="222"/>
        <end position="287"/>
    </location>
</feature>
<keyword evidence="2" id="KW-0238">DNA-binding</keyword>
<gene>
    <name evidence="5" type="ORF">F9278_38950</name>
</gene>
<dbReference type="PROSITE" id="PS50043">
    <property type="entry name" value="HTH_LUXR_2"/>
    <property type="match status" value="1"/>
</dbReference>
<dbReference type="KEGG" id="sphv:F9278_38950"/>